<reference evidence="2 4" key="2">
    <citation type="submission" date="2018-06" db="EMBL/GenBank/DDBJ databases">
        <authorList>
            <consortium name="Pathogen Informatics"/>
            <person name="Doyle S."/>
        </authorList>
    </citation>
    <scope>NUCLEOTIDE SEQUENCE [LARGE SCALE GENOMIC DNA]</scope>
    <source>
        <strain evidence="2 4">NCTC10293</strain>
    </source>
</reference>
<proteinExistence type="predicted"/>
<dbReference type="Proteomes" id="UP000190435">
    <property type="component" value="Unassembled WGS sequence"/>
</dbReference>
<evidence type="ECO:0000313" key="1">
    <source>
        <dbReference type="EMBL" id="OOR93416.1"/>
    </source>
</evidence>
<dbReference type="EMBL" id="UGQE01000004">
    <property type="protein sequence ID" value="STZ14074.1"/>
    <property type="molecule type" value="Genomic_DNA"/>
</dbReference>
<dbReference type="RefSeq" id="WP_078275498.1">
    <property type="nucleotide sequence ID" value="NZ_CAACXO010000020.1"/>
</dbReference>
<evidence type="ECO:0000313" key="3">
    <source>
        <dbReference type="Proteomes" id="UP000190435"/>
    </source>
</evidence>
<dbReference type="Proteomes" id="UP000255279">
    <property type="component" value="Unassembled WGS sequence"/>
</dbReference>
<name>A0A1T0ACG6_9GAMM</name>
<evidence type="ECO:0000313" key="4">
    <source>
        <dbReference type="Proteomes" id="UP000255279"/>
    </source>
</evidence>
<protein>
    <submittedName>
        <fullName evidence="1">Uncharacterized protein</fullName>
    </submittedName>
</protein>
<dbReference type="AlphaFoldDB" id="A0A1T0ACG6"/>
<organism evidence="1 3">
    <name type="scientific">Moraxella caviae</name>
    <dbReference type="NCBI Taxonomy" id="34060"/>
    <lineage>
        <taxon>Bacteria</taxon>
        <taxon>Pseudomonadati</taxon>
        <taxon>Pseudomonadota</taxon>
        <taxon>Gammaproteobacteria</taxon>
        <taxon>Moraxellales</taxon>
        <taxon>Moraxellaceae</taxon>
        <taxon>Moraxella</taxon>
    </lineage>
</organism>
<dbReference type="STRING" id="34060.B0181_00275"/>
<dbReference type="EMBL" id="MUXU01000004">
    <property type="protein sequence ID" value="OOR93416.1"/>
    <property type="molecule type" value="Genomic_DNA"/>
</dbReference>
<gene>
    <name evidence="1" type="ORF">B0181_00275</name>
    <name evidence="2" type="ORF">NCTC10293_01663</name>
</gene>
<sequence>MSTIHLIRGDDTDIIVTLLLDDAPFDLSQITRLDLHAKAQGKIVIDLSTANGGIEIVGSEIVLHFDRALTAGKHWQQANYDLQAIIGTKVQTVLRGTIQMTADITEVQLE</sequence>
<reference evidence="1 3" key="1">
    <citation type="submission" date="2017-02" db="EMBL/GenBank/DDBJ databases">
        <title>Draft genome sequence of Moraxella caviae CCUG 355 type strain.</title>
        <authorList>
            <person name="Engstrom-Jakobsson H."/>
            <person name="Salva-Serra F."/>
            <person name="Thorell K."/>
            <person name="Gonzales-Siles L."/>
            <person name="Karlsson R."/>
            <person name="Boulund F."/>
            <person name="Engstrand L."/>
            <person name="Moore E."/>
        </authorList>
    </citation>
    <scope>NUCLEOTIDE SEQUENCE [LARGE SCALE GENOMIC DNA]</scope>
    <source>
        <strain evidence="1 3">CCUG 355</strain>
    </source>
</reference>
<keyword evidence="3" id="KW-1185">Reference proteome</keyword>
<accession>A0A1T0ACG6</accession>
<evidence type="ECO:0000313" key="2">
    <source>
        <dbReference type="EMBL" id="STZ14074.1"/>
    </source>
</evidence>